<name>A0A1H8DMI3_STIAU</name>
<comment type="similarity">
    <text evidence="4">Belongs to the MsrA Met sulfoxide reductase family.</text>
</comment>
<reference evidence="8" key="1">
    <citation type="submission" date="2016-10" db="EMBL/GenBank/DDBJ databases">
        <authorList>
            <person name="Varghese N."/>
            <person name="Submissions S."/>
        </authorList>
    </citation>
    <scope>NUCLEOTIDE SEQUENCE [LARGE SCALE GENOMIC DNA]</scope>
    <source>
        <strain evidence="8">DSM 17044</strain>
    </source>
</reference>
<protein>
    <recommendedName>
        <fullName evidence="4">Peptide methionine sulfoxide reductase MsrA</fullName>
        <shortName evidence="4">Protein-methionine-S-oxide reductase</shortName>
        <ecNumber evidence="4">1.8.4.11</ecNumber>
    </recommendedName>
    <alternativeName>
        <fullName evidence="4">Peptide-methionine (S)-S-oxide reductase</fullName>
        <shortName evidence="4">Peptide Met(O) reductase</shortName>
    </alternativeName>
</protein>
<organism evidence="7 8">
    <name type="scientific">Stigmatella aurantiaca</name>
    <dbReference type="NCBI Taxonomy" id="41"/>
    <lineage>
        <taxon>Bacteria</taxon>
        <taxon>Pseudomonadati</taxon>
        <taxon>Myxococcota</taxon>
        <taxon>Myxococcia</taxon>
        <taxon>Myxococcales</taxon>
        <taxon>Cystobacterineae</taxon>
        <taxon>Archangiaceae</taxon>
        <taxon>Stigmatella</taxon>
    </lineage>
</organism>
<dbReference type="SUPFAM" id="SSF55068">
    <property type="entry name" value="Peptide methionine sulfoxide reductase"/>
    <property type="match status" value="1"/>
</dbReference>
<dbReference type="GO" id="GO:0033744">
    <property type="term" value="F:L-methionine:thioredoxin-disulfide S-oxidoreductase activity"/>
    <property type="evidence" value="ECO:0007669"/>
    <property type="project" value="RHEA"/>
</dbReference>
<dbReference type="EMBL" id="FOAP01000030">
    <property type="protein sequence ID" value="SEN08479.1"/>
    <property type="molecule type" value="Genomic_DNA"/>
</dbReference>
<feature type="chain" id="PRO_5010231218" description="Peptide methionine sulfoxide reductase MsrA" evidence="5">
    <location>
        <begin position="25"/>
        <end position="214"/>
    </location>
</feature>
<accession>A0A1H8DMI3</accession>
<gene>
    <name evidence="4" type="primary">msrA</name>
    <name evidence="7" type="ORF">SAMN05444354_13046</name>
</gene>
<dbReference type="NCBIfam" id="TIGR00401">
    <property type="entry name" value="msrA"/>
    <property type="match status" value="1"/>
</dbReference>
<dbReference type="Proteomes" id="UP000182719">
    <property type="component" value="Unassembled WGS sequence"/>
</dbReference>
<dbReference type="InterPro" id="IPR002569">
    <property type="entry name" value="Met_Sox_Rdtase_MsrA_dom"/>
</dbReference>
<comment type="function">
    <text evidence="4">Has an important function as a repair enzyme for proteins that have been inactivated by oxidation. Catalyzes the reversible oxidation-reduction of methionine sulfoxide in proteins to methionine.</text>
</comment>
<feature type="domain" description="Peptide methionine sulphoxide reductase MsrA" evidence="6">
    <location>
        <begin position="40"/>
        <end position="191"/>
    </location>
</feature>
<evidence type="ECO:0000259" key="6">
    <source>
        <dbReference type="Pfam" id="PF01625"/>
    </source>
</evidence>
<evidence type="ECO:0000313" key="8">
    <source>
        <dbReference type="Proteomes" id="UP000182719"/>
    </source>
</evidence>
<comment type="catalytic activity">
    <reaction evidence="2 4">
        <text>L-methionyl-[protein] + [thioredoxin]-disulfide + H2O = L-methionyl-(S)-S-oxide-[protein] + [thioredoxin]-dithiol</text>
        <dbReference type="Rhea" id="RHEA:14217"/>
        <dbReference type="Rhea" id="RHEA-COMP:10698"/>
        <dbReference type="Rhea" id="RHEA-COMP:10700"/>
        <dbReference type="Rhea" id="RHEA-COMP:12313"/>
        <dbReference type="Rhea" id="RHEA-COMP:12315"/>
        <dbReference type="ChEBI" id="CHEBI:15377"/>
        <dbReference type="ChEBI" id="CHEBI:16044"/>
        <dbReference type="ChEBI" id="CHEBI:29950"/>
        <dbReference type="ChEBI" id="CHEBI:44120"/>
        <dbReference type="ChEBI" id="CHEBI:50058"/>
        <dbReference type="EC" id="1.8.4.11"/>
    </reaction>
</comment>
<dbReference type="GO" id="GO:0008113">
    <property type="term" value="F:peptide-methionine (S)-S-oxide reductase activity"/>
    <property type="evidence" value="ECO:0007669"/>
    <property type="project" value="UniProtKB-UniRule"/>
</dbReference>
<dbReference type="HAMAP" id="MF_01401">
    <property type="entry name" value="MsrA"/>
    <property type="match status" value="1"/>
</dbReference>
<feature type="active site" evidence="4">
    <location>
        <position position="47"/>
    </location>
</feature>
<evidence type="ECO:0000256" key="5">
    <source>
        <dbReference type="SAM" id="SignalP"/>
    </source>
</evidence>
<sequence>MPSRSTRLMLLALFVTWGGAGALASAPASQDAVKPPARATALFAGGCFWSMELAFDKTPGVVSATSGYSGGTVANPTYDLVSDGTTGHAESVQVVYDPAQVSYAQLLEVFWHNVDPFTANAQFCDRGTEYRTAIFFLDAEQQRLAEASKRRIEASGRFQQPIVTQIAPASAFYPAEEYHQDYARKNPGRYQSYRVGCGRDAHLKALWGDEAPKK</sequence>
<evidence type="ECO:0000256" key="1">
    <source>
        <dbReference type="ARBA" id="ARBA00023002"/>
    </source>
</evidence>
<evidence type="ECO:0000313" key="7">
    <source>
        <dbReference type="EMBL" id="SEN08479.1"/>
    </source>
</evidence>
<dbReference type="InterPro" id="IPR036509">
    <property type="entry name" value="Met_Sox_Rdtase_MsrA_sf"/>
</dbReference>
<evidence type="ECO:0000256" key="2">
    <source>
        <dbReference type="ARBA" id="ARBA00047806"/>
    </source>
</evidence>
<feature type="signal peptide" evidence="5">
    <location>
        <begin position="1"/>
        <end position="24"/>
    </location>
</feature>
<dbReference type="PANTHER" id="PTHR43774">
    <property type="entry name" value="PEPTIDE METHIONINE SULFOXIDE REDUCTASE"/>
    <property type="match status" value="1"/>
</dbReference>
<dbReference type="Pfam" id="PF01625">
    <property type="entry name" value="PMSR"/>
    <property type="match status" value="1"/>
</dbReference>
<comment type="catalytic activity">
    <reaction evidence="3 4">
        <text>[thioredoxin]-disulfide + L-methionine + H2O = L-methionine (S)-S-oxide + [thioredoxin]-dithiol</text>
        <dbReference type="Rhea" id="RHEA:19993"/>
        <dbReference type="Rhea" id="RHEA-COMP:10698"/>
        <dbReference type="Rhea" id="RHEA-COMP:10700"/>
        <dbReference type="ChEBI" id="CHEBI:15377"/>
        <dbReference type="ChEBI" id="CHEBI:29950"/>
        <dbReference type="ChEBI" id="CHEBI:50058"/>
        <dbReference type="ChEBI" id="CHEBI:57844"/>
        <dbReference type="ChEBI" id="CHEBI:58772"/>
        <dbReference type="EC" id="1.8.4.11"/>
    </reaction>
</comment>
<dbReference type="Gene3D" id="3.30.1060.10">
    <property type="entry name" value="Peptide methionine sulphoxide reductase MsrA"/>
    <property type="match status" value="1"/>
</dbReference>
<evidence type="ECO:0000256" key="3">
    <source>
        <dbReference type="ARBA" id="ARBA00048782"/>
    </source>
</evidence>
<dbReference type="OrthoDB" id="4174719at2"/>
<dbReference type="RefSeq" id="WP_075010932.1">
    <property type="nucleotide sequence ID" value="NZ_FOAP01000030.1"/>
</dbReference>
<keyword evidence="8" id="KW-1185">Reference proteome</keyword>
<dbReference type="EC" id="1.8.4.11" evidence="4"/>
<keyword evidence="5" id="KW-0732">Signal</keyword>
<evidence type="ECO:0000256" key="4">
    <source>
        <dbReference type="HAMAP-Rule" id="MF_01401"/>
    </source>
</evidence>
<proteinExistence type="inferred from homology"/>
<keyword evidence="1 4" id="KW-0560">Oxidoreductase</keyword>
<dbReference type="PANTHER" id="PTHR43774:SF1">
    <property type="entry name" value="PEPTIDE METHIONINE SULFOXIDE REDUCTASE MSRA 2"/>
    <property type="match status" value="1"/>
</dbReference>
<dbReference type="AlphaFoldDB" id="A0A1H8DMI3"/>